<proteinExistence type="predicted"/>
<organism evidence="1 2">
    <name type="scientific">Aspergillus brunneoviolaceus CBS 621.78</name>
    <dbReference type="NCBI Taxonomy" id="1450534"/>
    <lineage>
        <taxon>Eukaryota</taxon>
        <taxon>Fungi</taxon>
        <taxon>Dikarya</taxon>
        <taxon>Ascomycota</taxon>
        <taxon>Pezizomycotina</taxon>
        <taxon>Eurotiomycetes</taxon>
        <taxon>Eurotiomycetidae</taxon>
        <taxon>Eurotiales</taxon>
        <taxon>Aspergillaceae</taxon>
        <taxon>Aspergillus</taxon>
        <taxon>Aspergillus subgen. Circumdati</taxon>
    </lineage>
</organism>
<protein>
    <submittedName>
        <fullName evidence="1">Uncharacterized protein</fullName>
    </submittedName>
</protein>
<sequence>MGMFHGFLPAWAPDRGGACVSATVPTPPLSSSRSIDNADERSHTTNMNYNKVTGWQPIHTPVRQVYGCRTGRSVTALHSNPNIPIIRDLDPHLSNSSTTHIELSLLPTDPTCKDESRPIDPIHPQKSVILPSRESAASLRTSIIHRGRDDRQQGRAQSSFHPGL</sequence>
<reference evidence="1" key="1">
    <citation type="submission" date="2018-02" db="EMBL/GenBank/DDBJ databases">
        <title>The genomes of Aspergillus section Nigri reveals drivers in fungal speciation.</title>
        <authorList>
            <consortium name="DOE Joint Genome Institute"/>
            <person name="Vesth T.C."/>
            <person name="Nybo J."/>
            <person name="Theobald S."/>
            <person name="Brandl J."/>
            <person name="Frisvad J.C."/>
            <person name="Nielsen K.F."/>
            <person name="Lyhne E.K."/>
            <person name="Kogle M.E."/>
            <person name="Kuo A."/>
            <person name="Riley R."/>
            <person name="Clum A."/>
            <person name="Nolan M."/>
            <person name="Lipzen A."/>
            <person name="Salamov A."/>
            <person name="Henrissat B."/>
            <person name="Wiebenga A."/>
            <person name="De vries R.P."/>
            <person name="Grigoriev I.V."/>
            <person name="Mortensen U.H."/>
            <person name="Andersen M.R."/>
            <person name="Baker S.E."/>
        </authorList>
    </citation>
    <scope>NUCLEOTIDE SEQUENCE</scope>
    <source>
        <strain evidence="1">CBS 621.78</strain>
    </source>
</reference>
<name>A0ACD1G6P6_9EURO</name>
<evidence type="ECO:0000313" key="2">
    <source>
        <dbReference type="Proteomes" id="UP000249057"/>
    </source>
</evidence>
<keyword evidence="2" id="KW-1185">Reference proteome</keyword>
<evidence type="ECO:0000313" key="1">
    <source>
        <dbReference type="EMBL" id="RAH44890.1"/>
    </source>
</evidence>
<accession>A0ACD1G6P6</accession>
<dbReference type="EMBL" id="KZ825349">
    <property type="protein sequence ID" value="RAH44890.1"/>
    <property type="molecule type" value="Genomic_DNA"/>
</dbReference>
<gene>
    <name evidence="1" type="ORF">BO95DRAFT_161468</name>
</gene>
<dbReference type="Proteomes" id="UP000249057">
    <property type="component" value="Unassembled WGS sequence"/>
</dbReference>